<proteinExistence type="predicted"/>
<name>A0A2T0SDM6_9ACTN</name>
<accession>A0A2T0SDM6</accession>
<evidence type="ECO:0000256" key="1">
    <source>
        <dbReference type="SAM" id="MobiDB-lite"/>
    </source>
</evidence>
<dbReference type="EMBL" id="PVZG01000003">
    <property type="protein sequence ID" value="PRY31525.1"/>
    <property type="molecule type" value="Genomic_DNA"/>
</dbReference>
<protein>
    <submittedName>
        <fullName evidence="2">Antitoxin protein of toxin-antitoxin system</fullName>
    </submittedName>
</protein>
<keyword evidence="3" id="KW-1185">Reference proteome</keyword>
<evidence type="ECO:0000313" key="3">
    <source>
        <dbReference type="Proteomes" id="UP000239209"/>
    </source>
</evidence>
<feature type="region of interest" description="Disordered" evidence="1">
    <location>
        <begin position="1"/>
        <end position="60"/>
    </location>
</feature>
<comment type="caution">
    <text evidence="2">The sequence shown here is derived from an EMBL/GenBank/DDBJ whole genome shotgun (WGS) entry which is preliminary data.</text>
</comment>
<sequence length="60" mass="6860">MSFLDKAKEFADKHDKQVDQALEKIGDEVDKRTGHKYSDHIDKGVDEAQKRTGDGDTQQR</sequence>
<gene>
    <name evidence="2" type="ORF">CLV70_103412</name>
</gene>
<dbReference type="Proteomes" id="UP000239209">
    <property type="component" value="Unassembled WGS sequence"/>
</dbReference>
<dbReference type="OrthoDB" id="3402428at2"/>
<organism evidence="2 3">
    <name type="scientific">Pseudosporangium ferrugineum</name>
    <dbReference type="NCBI Taxonomy" id="439699"/>
    <lineage>
        <taxon>Bacteria</taxon>
        <taxon>Bacillati</taxon>
        <taxon>Actinomycetota</taxon>
        <taxon>Actinomycetes</taxon>
        <taxon>Micromonosporales</taxon>
        <taxon>Micromonosporaceae</taxon>
        <taxon>Pseudosporangium</taxon>
    </lineage>
</organism>
<evidence type="ECO:0000313" key="2">
    <source>
        <dbReference type="EMBL" id="PRY31525.1"/>
    </source>
</evidence>
<dbReference type="InterPro" id="IPR028037">
    <property type="entry name" value="Antitoxin_Rv0909/MT0933"/>
</dbReference>
<dbReference type="Pfam" id="PF14013">
    <property type="entry name" value="MT0933_antitox"/>
    <property type="match status" value="1"/>
</dbReference>
<dbReference type="RefSeq" id="WP_106125983.1">
    <property type="nucleotide sequence ID" value="NZ_PVZG01000003.1"/>
</dbReference>
<dbReference type="AlphaFoldDB" id="A0A2T0SDM6"/>
<reference evidence="2 3" key="1">
    <citation type="submission" date="2018-03" db="EMBL/GenBank/DDBJ databases">
        <title>Genomic Encyclopedia of Archaeal and Bacterial Type Strains, Phase II (KMG-II): from individual species to whole genera.</title>
        <authorList>
            <person name="Goeker M."/>
        </authorList>
    </citation>
    <scope>NUCLEOTIDE SEQUENCE [LARGE SCALE GENOMIC DNA]</scope>
    <source>
        <strain evidence="2 3">DSM 45348</strain>
    </source>
</reference>